<protein>
    <recommendedName>
        <fullName evidence="3">Response regulatory domain-containing protein</fullName>
    </recommendedName>
</protein>
<gene>
    <name evidence="4" type="ORF">AKJ36_03640</name>
</gene>
<proteinExistence type="predicted"/>
<name>A0A133UI85_9EURY</name>
<feature type="modified residue" description="4-aspartylphosphate" evidence="2">
    <location>
        <position position="53"/>
    </location>
</feature>
<dbReference type="InterPro" id="IPR050595">
    <property type="entry name" value="Bact_response_regulator"/>
</dbReference>
<accession>A0A133UI85</accession>
<evidence type="ECO:0000313" key="5">
    <source>
        <dbReference type="Proteomes" id="UP000070155"/>
    </source>
</evidence>
<dbReference type="Pfam" id="PF00072">
    <property type="entry name" value="Response_reg"/>
    <property type="match status" value="1"/>
</dbReference>
<feature type="domain" description="Response regulatory" evidence="3">
    <location>
        <begin position="2"/>
        <end position="100"/>
    </location>
</feature>
<dbReference type="GO" id="GO:0000160">
    <property type="term" value="P:phosphorelay signal transduction system"/>
    <property type="evidence" value="ECO:0007669"/>
    <property type="project" value="InterPro"/>
</dbReference>
<dbReference type="SUPFAM" id="SSF52172">
    <property type="entry name" value="CheY-like"/>
    <property type="match status" value="1"/>
</dbReference>
<keyword evidence="5" id="KW-1185">Reference proteome</keyword>
<dbReference type="PANTHER" id="PTHR44591:SF3">
    <property type="entry name" value="RESPONSE REGULATORY DOMAIN-CONTAINING PROTEIN"/>
    <property type="match status" value="1"/>
</dbReference>
<evidence type="ECO:0000256" key="1">
    <source>
        <dbReference type="ARBA" id="ARBA00022553"/>
    </source>
</evidence>
<dbReference type="PANTHER" id="PTHR44591">
    <property type="entry name" value="STRESS RESPONSE REGULATOR PROTEIN 1"/>
    <property type="match status" value="1"/>
</dbReference>
<reference evidence="4 5" key="1">
    <citation type="journal article" date="2016" name="Sci. Rep.">
        <title>Metabolic traits of an uncultured archaeal lineage -MSBL1- from brine pools of the Red Sea.</title>
        <authorList>
            <person name="Mwirichia R."/>
            <person name="Alam I."/>
            <person name="Rashid M."/>
            <person name="Vinu M."/>
            <person name="Ba-Alawi W."/>
            <person name="Anthony Kamau A."/>
            <person name="Kamanda Ngugi D."/>
            <person name="Goker M."/>
            <person name="Klenk H.P."/>
            <person name="Bajic V."/>
            <person name="Stingl U."/>
        </authorList>
    </citation>
    <scope>NUCLEOTIDE SEQUENCE [LARGE SCALE GENOMIC DNA]</scope>
    <source>
        <strain evidence="4">SCGC-AAA259I07</strain>
    </source>
</reference>
<dbReference type="InterPro" id="IPR001789">
    <property type="entry name" value="Sig_transdc_resp-reg_receiver"/>
</dbReference>
<dbReference type="EMBL" id="LHXQ01000085">
    <property type="protein sequence ID" value="KXA93887.1"/>
    <property type="molecule type" value="Genomic_DNA"/>
</dbReference>
<dbReference type="PROSITE" id="PS50110">
    <property type="entry name" value="RESPONSE_REGULATORY"/>
    <property type="match status" value="1"/>
</dbReference>
<dbReference type="Gene3D" id="3.40.50.2300">
    <property type="match status" value="1"/>
</dbReference>
<keyword evidence="1 2" id="KW-0597">Phosphoprotein</keyword>
<dbReference type="SMART" id="SM00448">
    <property type="entry name" value="REC"/>
    <property type="match status" value="1"/>
</dbReference>
<dbReference type="AlphaFoldDB" id="A0A133UI85"/>
<evidence type="ECO:0000313" key="4">
    <source>
        <dbReference type="EMBL" id="KXA93887.1"/>
    </source>
</evidence>
<sequence>MKVLFIDDEPDLLDQAKIFLEKEDNRITVETTTSAREALQLIRKDDFDAVVADYKLPDMDGIELLAKLRKEGNNITFIILTGRGSEKVKKDSLEISWKEH</sequence>
<comment type="caution">
    <text evidence="4">The sequence shown here is derived from an EMBL/GenBank/DDBJ whole genome shotgun (WGS) entry which is preliminary data.</text>
</comment>
<evidence type="ECO:0000256" key="2">
    <source>
        <dbReference type="PROSITE-ProRule" id="PRU00169"/>
    </source>
</evidence>
<organism evidence="4 5">
    <name type="scientific">candidate division MSBL1 archaeon SCGC-AAA259I07</name>
    <dbReference type="NCBI Taxonomy" id="1698266"/>
    <lineage>
        <taxon>Archaea</taxon>
        <taxon>Methanobacteriati</taxon>
        <taxon>Methanobacteriota</taxon>
        <taxon>candidate division MSBL1</taxon>
    </lineage>
</organism>
<evidence type="ECO:0000259" key="3">
    <source>
        <dbReference type="PROSITE" id="PS50110"/>
    </source>
</evidence>
<dbReference type="InterPro" id="IPR011006">
    <property type="entry name" value="CheY-like_superfamily"/>
</dbReference>
<dbReference type="CDD" id="cd00156">
    <property type="entry name" value="REC"/>
    <property type="match status" value="1"/>
</dbReference>
<dbReference type="Proteomes" id="UP000070155">
    <property type="component" value="Unassembled WGS sequence"/>
</dbReference>